<dbReference type="SUPFAM" id="SSF52091">
    <property type="entry name" value="SpoIIaa-like"/>
    <property type="match status" value="1"/>
</dbReference>
<dbReference type="Proteomes" id="UP000245390">
    <property type="component" value="Unassembled WGS sequence"/>
</dbReference>
<dbReference type="InterPro" id="IPR036513">
    <property type="entry name" value="STAS_dom_sf"/>
</dbReference>
<dbReference type="KEGG" id="salo:EF888_00850"/>
<evidence type="ECO:0000313" key="1">
    <source>
        <dbReference type="EMBL" id="PWK54817.1"/>
    </source>
</evidence>
<comment type="caution">
    <text evidence="1">The sequence shown here is derived from an EMBL/GenBank/DDBJ whole genome shotgun (WGS) entry which is preliminary data.</text>
</comment>
<gene>
    <name evidence="1" type="ORF">C8D95_110109</name>
</gene>
<dbReference type="Gene3D" id="3.40.50.10600">
    <property type="entry name" value="SpoIIaa-like domains"/>
    <property type="match status" value="1"/>
</dbReference>
<dbReference type="Pfam" id="PF11964">
    <property type="entry name" value="SpoIIAA-like"/>
    <property type="match status" value="1"/>
</dbReference>
<dbReference type="InterPro" id="IPR038396">
    <property type="entry name" value="SpoIIAA-like_sf"/>
</dbReference>
<dbReference type="EMBL" id="QGGV01000010">
    <property type="protein sequence ID" value="PWK54817.1"/>
    <property type="molecule type" value="Genomic_DNA"/>
</dbReference>
<evidence type="ECO:0000313" key="2">
    <source>
        <dbReference type="Proteomes" id="UP000245390"/>
    </source>
</evidence>
<name>A0A316GJ28_9RHOB</name>
<accession>A0A316GJ28</accession>
<protein>
    <submittedName>
        <fullName evidence="1">SpoIIAA-like protein</fullName>
    </submittedName>
</protein>
<proteinExistence type="predicted"/>
<dbReference type="RefSeq" id="WP_109760601.1">
    <property type="nucleotide sequence ID" value="NZ_CP034588.1"/>
</dbReference>
<dbReference type="OrthoDB" id="9811577at2"/>
<reference evidence="1 2" key="1">
    <citation type="submission" date="2018-05" db="EMBL/GenBank/DDBJ databases">
        <title>Genomic Encyclopedia of Type Strains, Phase IV (KMG-IV): sequencing the most valuable type-strain genomes for metagenomic binning, comparative biology and taxonomic classification.</title>
        <authorList>
            <person name="Goeker M."/>
        </authorList>
    </citation>
    <scope>NUCLEOTIDE SEQUENCE [LARGE SCALE GENOMIC DNA]</scope>
    <source>
        <strain evidence="1 2">DSM 103371</strain>
    </source>
</reference>
<sequence length="122" mass="13597">MSCIYTEDKSLPVAEIQVLGRVTEHDMDEILPKLEAFIEKHGTIRIVEVIERFEGFDPTTVLDGVKFDIKHLRNVSHAAVVSDIPWIGFMTRAASTVMPLTVRTFAMSDLEAARAWARAPGA</sequence>
<organism evidence="1 2">
    <name type="scientific">Silicimonas algicola</name>
    <dbReference type="NCBI Taxonomy" id="1826607"/>
    <lineage>
        <taxon>Bacteria</taxon>
        <taxon>Pseudomonadati</taxon>
        <taxon>Pseudomonadota</taxon>
        <taxon>Alphaproteobacteria</taxon>
        <taxon>Rhodobacterales</taxon>
        <taxon>Paracoccaceae</taxon>
    </lineage>
</organism>
<keyword evidence="2" id="KW-1185">Reference proteome</keyword>
<dbReference type="AlphaFoldDB" id="A0A316GJ28"/>
<dbReference type="InterPro" id="IPR021866">
    <property type="entry name" value="SpoIIAA-like"/>
</dbReference>